<reference evidence="3" key="1">
    <citation type="journal article" date="2023" name="IMA Fungus">
        <title>Comparative genomic study of the Penicillium genus elucidates a diverse pangenome and 15 lateral gene transfer events.</title>
        <authorList>
            <person name="Petersen C."/>
            <person name="Sorensen T."/>
            <person name="Nielsen M.R."/>
            <person name="Sondergaard T.E."/>
            <person name="Sorensen J.L."/>
            <person name="Fitzpatrick D.A."/>
            <person name="Frisvad J.C."/>
            <person name="Nielsen K.L."/>
        </authorList>
    </citation>
    <scope>NUCLEOTIDE SEQUENCE</scope>
    <source>
        <strain evidence="3">IBT 17514</strain>
    </source>
</reference>
<dbReference type="InterPro" id="IPR000228">
    <property type="entry name" value="RNA3'_term_phos_cyc"/>
</dbReference>
<reference evidence="3" key="2">
    <citation type="submission" date="2023-01" db="EMBL/GenBank/DDBJ databases">
        <authorList>
            <person name="Petersen C."/>
        </authorList>
    </citation>
    <scope>NUCLEOTIDE SEQUENCE</scope>
    <source>
        <strain evidence="3">IBT 17514</strain>
    </source>
</reference>
<accession>A0AAD6HH07</accession>
<evidence type="ECO:0000259" key="2">
    <source>
        <dbReference type="Pfam" id="PF01137"/>
    </source>
</evidence>
<feature type="domain" description="RNA 3'-terminal phosphate cyclase" evidence="2">
    <location>
        <begin position="40"/>
        <end position="478"/>
    </location>
</feature>
<dbReference type="EMBL" id="JAQJAN010000012">
    <property type="protein sequence ID" value="KAJ5716461.1"/>
    <property type="molecule type" value="Genomic_DNA"/>
</dbReference>
<proteinExistence type="predicted"/>
<dbReference type="GO" id="GO:0003963">
    <property type="term" value="F:RNA-3'-phosphate cyclase activity"/>
    <property type="evidence" value="ECO:0007669"/>
    <property type="project" value="TreeGrafter"/>
</dbReference>
<evidence type="ECO:0000313" key="4">
    <source>
        <dbReference type="Proteomes" id="UP001215712"/>
    </source>
</evidence>
<evidence type="ECO:0000256" key="1">
    <source>
        <dbReference type="SAM" id="MobiDB-lite"/>
    </source>
</evidence>
<feature type="compositionally biased region" description="Basic and acidic residues" evidence="1">
    <location>
        <begin position="375"/>
        <end position="388"/>
    </location>
</feature>
<dbReference type="Pfam" id="PF01137">
    <property type="entry name" value="RTC"/>
    <property type="match status" value="1"/>
</dbReference>
<dbReference type="GO" id="GO:0005634">
    <property type="term" value="C:nucleus"/>
    <property type="evidence" value="ECO:0007669"/>
    <property type="project" value="TreeGrafter"/>
</dbReference>
<dbReference type="InterPro" id="IPR037136">
    <property type="entry name" value="RNA3'_phos_cyclase_dom_sf"/>
</dbReference>
<comment type="caution">
    <text evidence="3">The sequence shown here is derived from an EMBL/GenBank/DDBJ whole genome shotgun (WGS) entry which is preliminary data.</text>
</comment>
<protein>
    <recommendedName>
        <fullName evidence="2">RNA 3'-terminal phosphate cyclase domain-containing protein</fullName>
    </recommendedName>
</protein>
<evidence type="ECO:0000313" key="3">
    <source>
        <dbReference type="EMBL" id="KAJ5716461.1"/>
    </source>
</evidence>
<name>A0AAD6HH07_9EURO</name>
<dbReference type="AlphaFoldDB" id="A0AAD6HH07"/>
<dbReference type="PANTHER" id="PTHR11096:SF0">
    <property type="entry name" value="RNA 3'-TERMINAL PHOSPHATE CYCLASE"/>
    <property type="match status" value="1"/>
</dbReference>
<organism evidence="3 4">
    <name type="scientific">Penicillium malachiteum</name>
    <dbReference type="NCBI Taxonomy" id="1324776"/>
    <lineage>
        <taxon>Eukaryota</taxon>
        <taxon>Fungi</taxon>
        <taxon>Dikarya</taxon>
        <taxon>Ascomycota</taxon>
        <taxon>Pezizomycotina</taxon>
        <taxon>Eurotiomycetes</taxon>
        <taxon>Eurotiomycetidae</taxon>
        <taxon>Eurotiales</taxon>
        <taxon>Aspergillaceae</taxon>
        <taxon>Penicillium</taxon>
    </lineage>
</organism>
<gene>
    <name evidence="3" type="ORF">N7493_008372</name>
</gene>
<dbReference type="Gene3D" id="3.65.10.20">
    <property type="entry name" value="RNA 3'-terminal phosphate cyclase domain"/>
    <property type="match status" value="2"/>
</dbReference>
<dbReference type="SUPFAM" id="SSF55205">
    <property type="entry name" value="EPT/RTPC-like"/>
    <property type="match status" value="1"/>
</dbReference>
<dbReference type="Proteomes" id="UP001215712">
    <property type="component" value="Unassembled WGS sequence"/>
</dbReference>
<dbReference type="InterPro" id="IPR023797">
    <property type="entry name" value="RNA3'_phos_cyclase_dom"/>
</dbReference>
<keyword evidence="4" id="KW-1185">Reference proteome</keyword>
<dbReference type="InterPro" id="IPR013792">
    <property type="entry name" value="RNA3'P_cycl/enolpyr_Trfase_a/b"/>
</dbReference>
<dbReference type="PANTHER" id="PTHR11096">
    <property type="entry name" value="RNA 3' TERMINAL PHOSPHATE CYCLASE"/>
    <property type="match status" value="1"/>
</dbReference>
<dbReference type="GO" id="GO:0006396">
    <property type="term" value="P:RNA processing"/>
    <property type="evidence" value="ECO:0007669"/>
    <property type="project" value="InterPro"/>
</dbReference>
<feature type="region of interest" description="Disordered" evidence="1">
    <location>
        <begin position="350"/>
        <end position="388"/>
    </location>
</feature>
<sequence length="486" mass="52885">MPKSPIRGPKQIIRNMANSSSRGDSPLRSPRHISLDGRTLEGGGQLVRNALALSALTSKPVTINHIRGNRGRGGGLKGSHAAAVKLLAEIGRSKVTGGEVGSTKISFEPEAPASEVAPSSTSRKSSLVSLDNLSVQSEYKIQLSTPGSVFLIFQALYPYLLHAGSRAATDHIEVTITGGTNGTSAPSYDYASQVMAPNFARLGLPPLSISLHKRGWTVGPIEMGSVSFLIHPLSSSKNEQGVLDTCFPQINIMDYERGKITRIDVTVLALDTVIPNGKKTVRAHIEKETRRSLRKAFQALDSSMFEVPVDDNLGEGKLPIKIHTSEPTNHASQIYVLLVARTSTGFRIGKDTLISGGKSQGPPKRKQKQTKNGPRQHDKGGNRAQDEADRLTGCIDGLVEEFLKEISDQGQDELDQSKSGSKKRSVLDTHMRDQIVVFEALGEVHGNGDKSQKTQMEEDENYWSLHTRTAQWVCQKMLIEIPEEES</sequence>